<dbReference type="InterPro" id="IPR000246">
    <property type="entry name" value="Peptidase_T2"/>
</dbReference>
<dbReference type="InterPro" id="IPR029055">
    <property type="entry name" value="Ntn_hydrolases_N"/>
</dbReference>
<dbReference type="AlphaFoldDB" id="A0A6N0NZH2"/>
<organism evidence="11 12">
    <name type="scientific">Metallosphaera tengchongensis</name>
    <dbReference type="NCBI Taxonomy" id="1532350"/>
    <lineage>
        <taxon>Archaea</taxon>
        <taxon>Thermoproteota</taxon>
        <taxon>Thermoprotei</taxon>
        <taxon>Sulfolobales</taxon>
        <taxon>Sulfolobaceae</taxon>
        <taxon>Metallosphaera</taxon>
    </lineage>
</organism>
<evidence type="ECO:0000256" key="5">
    <source>
        <dbReference type="ARBA" id="ARBA00030414"/>
    </source>
</evidence>
<keyword evidence="12" id="KW-1185">Reference proteome</keyword>
<dbReference type="KEGG" id="mten:GWK48_08940"/>
<dbReference type="GO" id="GO:0005737">
    <property type="term" value="C:cytoplasm"/>
    <property type="evidence" value="ECO:0007669"/>
    <property type="project" value="TreeGrafter"/>
</dbReference>
<evidence type="ECO:0000313" key="11">
    <source>
        <dbReference type="EMBL" id="QKR00480.1"/>
    </source>
</evidence>
<feature type="site" description="Cleavage; by autolysis" evidence="10">
    <location>
        <begin position="136"/>
        <end position="137"/>
    </location>
</feature>
<comment type="catalytic activity">
    <reaction evidence="7">
        <text>L-asparagine + H2O = L-aspartate + NH4(+)</text>
        <dbReference type="Rhea" id="RHEA:21016"/>
        <dbReference type="ChEBI" id="CHEBI:15377"/>
        <dbReference type="ChEBI" id="CHEBI:28938"/>
        <dbReference type="ChEBI" id="CHEBI:29991"/>
        <dbReference type="ChEBI" id="CHEBI:58048"/>
        <dbReference type="EC" id="3.5.1.1"/>
    </reaction>
</comment>
<accession>A0A6N0NZH2</accession>
<evidence type="ECO:0000256" key="1">
    <source>
        <dbReference type="ARBA" id="ARBA00012920"/>
    </source>
</evidence>
<evidence type="ECO:0000256" key="3">
    <source>
        <dbReference type="ARBA" id="ARBA00022801"/>
    </source>
</evidence>
<dbReference type="FunFam" id="3.60.20.30:FF:000001">
    <property type="entry name" value="Isoaspartyl peptidase/L-asparaginase"/>
    <property type="match status" value="1"/>
</dbReference>
<evidence type="ECO:0000256" key="2">
    <source>
        <dbReference type="ARBA" id="ARBA00022670"/>
    </source>
</evidence>
<feature type="active site" description="Nucleophile" evidence="8">
    <location>
        <position position="137"/>
    </location>
</feature>
<dbReference type="EMBL" id="CP049074">
    <property type="protein sequence ID" value="QKR00480.1"/>
    <property type="molecule type" value="Genomic_DNA"/>
</dbReference>
<dbReference type="GO" id="GO:0008233">
    <property type="term" value="F:peptidase activity"/>
    <property type="evidence" value="ECO:0007669"/>
    <property type="project" value="UniProtKB-KW"/>
</dbReference>
<evidence type="ECO:0000256" key="9">
    <source>
        <dbReference type="PIRSR" id="PIRSR600246-2"/>
    </source>
</evidence>
<evidence type="ECO:0000313" key="12">
    <source>
        <dbReference type="Proteomes" id="UP000509301"/>
    </source>
</evidence>
<sequence>MKYTSPILLIHGGAGLWRNGSEERVIDSLKEALEVGYLEFNRGSSLEAVRESIASLEDSGVFNAGKGSVKNSHGEVEMDAGIMYGNTLSVGAVASVRAKNPIRKAYEVLQQGKHVLMVRTYWEETQVLSQGLDDRDTVGAVALDKDGNLSAGTSTGGIAGKLPGRVGDSPIPGAGFYATKLVAVSSTGIGELILRTLPAKEVEILRSMGYPLEDSLRAVVNKFTSWFGRDNLGMIALDNQGYASALFNTYAMPRGIKWSGGEKTFFKEGEI</sequence>
<dbReference type="OrthoDB" id="18230at2157"/>
<dbReference type="SUPFAM" id="SSF56235">
    <property type="entry name" value="N-terminal nucleophile aminohydrolases (Ntn hydrolases)"/>
    <property type="match status" value="1"/>
</dbReference>
<dbReference type="RefSeq" id="WP_174631510.1">
    <property type="nucleotide sequence ID" value="NZ_CP049074.1"/>
</dbReference>
<name>A0A6N0NZH2_9CREN</name>
<dbReference type="Proteomes" id="UP000509301">
    <property type="component" value="Chromosome"/>
</dbReference>
<keyword evidence="2" id="KW-0645">Protease</keyword>
<dbReference type="Gene3D" id="3.60.20.30">
    <property type="entry name" value="(Glycosyl)asparaginase"/>
    <property type="match status" value="1"/>
</dbReference>
<dbReference type="Pfam" id="PF01112">
    <property type="entry name" value="Asparaginase_2"/>
    <property type="match status" value="2"/>
</dbReference>
<dbReference type="PANTHER" id="PTHR10188:SF6">
    <property type="entry name" value="N(4)-(BETA-N-ACETYLGLUCOSAMINYL)-L-ASPARAGINASE"/>
    <property type="match status" value="1"/>
</dbReference>
<feature type="binding site" evidence="9">
    <location>
        <begin position="165"/>
        <end position="168"/>
    </location>
    <ligand>
        <name>substrate</name>
    </ligand>
</feature>
<evidence type="ECO:0000256" key="4">
    <source>
        <dbReference type="ARBA" id="ARBA00022813"/>
    </source>
</evidence>
<evidence type="ECO:0000256" key="8">
    <source>
        <dbReference type="PIRSR" id="PIRSR600246-1"/>
    </source>
</evidence>
<dbReference type="GeneID" id="55642066"/>
<dbReference type="GO" id="GO:0004067">
    <property type="term" value="F:asparaginase activity"/>
    <property type="evidence" value="ECO:0007669"/>
    <property type="project" value="UniProtKB-EC"/>
</dbReference>
<evidence type="ECO:0000256" key="6">
    <source>
        <dbReference type="ARBA" id="ARBA00044776"/>
    </source>
</evidence>
<gene>
    <name evidence="11" type="ORF">GWK48_08940</name>
</gene>
<evidence type="ECO:0000256" key="10">
    <source>
        <dbReference type="PIRSR" id="PIRSR600246-3"/>
    </source>
</evidence>
<reference evidence="11 12" key="1">
    <citation type="submission" date="2020-02" db="EMBL/GenBank/DDBJ databases">
        <title>Comparative genome analysis reveals the metabolism and evolution of the thermophilic archaeal genus Metallosphaera.</title>
        <authorList>
            <person name="Jiang C."/>
        </authorList>
    </citation>
    <scope>NUCLEOTIDE SEQUENCE [LARGE SCALE GENOMIC DNA]</scope>
    <source>
        <strain evidence="11 12">Ric-A</strain>
    </source>
</reference>
<dbReference type="GO" id="GO:0006508">
    <property type="term" value="P:proteolysis"/>
    <property type="evidence" value="ECO:0007669"/>
    <property type="project" value="UniProtKB-KW"/>
</dbReference>
<feature type="binding site" evidence="9">
    <location>
        <begin position="187"/>
        <end position="190"/>
    </location>
    <ligand>
        <name>substrate</name>
    </ligand>
</feature>
<keyword evidence="4" id="KW-0068">Autocatalytic cleavage</keyword>
<keyword evidence="3" id="KW-0378">Hydrolase</keyword>
<evidence type="ECO:0000256" key="7">
    <source>
        <dbReference type="ARBA" id="ARBA00049366"/>
    </source>
</evidence>
<dbReference type="PANTHER" id="PTHR10188">
    <property type="entry name" value="L-ASPARAGINASE"/>
    <property type="match status" value="1"/>
</dbReference>
<dbReference type="CDD" id="cd14950">
    <property type="entry name" value="Asparaginase_2_like_2"/>
    <property type="match status" value="1"/>
</dbReference>
<dbReference type="EC" id="3.5.1.1" evidence="1"/>
<proteinExistence type="predicted"/>
<protein>
    <recommendedName>
        <fullName evidence="6">Plant-type L-asparaginase</fullName>
        <ecNumber evidence="1">3.5.1.1</ecNumber>
    </recommendedName>
    <alternativeName>
        <fullName evidence="5">L-asparagine amidohydrolase</fullName>
    </alternativeName>
</protein>